<dbReference type="Proteomes" id="UP000034854">
    <property type="component" value="Unassembled WGS sequence"/>
</dbReference>
<reference evidence="3 4" key="1">
    <citation type="journal article" date="2015" name="Nature">
        <title>rRNA introns, odd ribosomes, and small enigmatic genomes across a large radiation of phyla.</title>
        <authorList>
            <person name="Brown C.T."/>
            <person name="Hug L.A."/>
            <person name="Thomas B.C."/>
            <person name="Sharon I."/>
            <person name="Castelle C.J."/>
            <person name="Singh A."/>
            <person name="Wilkins M.J."/>
            <person name="Williams K.H."/>
            <person name="Banfield J.F."/>
        </authorList>
    </citation>
    <scope>NUCLEOTIDE SEQUENCE [LARGE SCALE GENOMIC DNA]</scope>
</reference>
<dbReference type="NCBIfam" id="TIGR03215">
    <property type="entry name" value="ac_ald_DH_ac"/>
    <property type="match status" value="1"/>
</dbReference>
<evidence type="ECO:0000313" key="4">
    <source>
        <dbReference type="Proteomes" id="UP000034854"/>
    </source>
</evidence>
<dbReference type="Gene3D" id="3.40.50.720">
    <property type="entry name" value="NAD(P)-binding Rossmann-like Domain"/>
    <property type="match status" value="1"/>
</dbReference>
<sequence>MTRKKVRVGIIGTGNIGSDLLIKILRSEWLKCGIFTGQNPLSQNIRRAKNLGVPTSAESLNAILKNPKCCDIVFDATTAESHLKHAPILNKLNKFTIDMTPSGVGKMCIPIINMEDCLKVKNINMISCGGQDTTPIVKAIVDVHPETQYVEIVAHIASKSAGIGTRDNIDEYTQTTCDGIRLFTHVPRAKAIIILNPAEPPIIMHNTIFAQITNPNLKLLKSRITDVVNKIRSYVPGYKLTLGPIFENGRLIVMNEVEGSGDFLPKYAGNLDIINCAAIAVAEEYARRKLKAS</sequence>
<dbReference type="AlphaFoldDB" id="A0A0G0UH58"/>
<dbReference type="Gene3D" id="3.30.360.10">
    <property type="entry name" value="Dihydrodipicolinate Reductase, domain 2"/>
    <property type="match status" value="1"/>
</dbReference>
<dbReference type="Pfam" id="PF09290">
    <property type="entry name" value="AcetDehyd-dimer"/>
    <property type="match status" value="1"/>
</dbReference>
<evidence type="ECO:0000313" key="3">
    <source>
        <dbReference type="EMBL" id="KKR88158.1"/>
    </source>
</evidence>
<protein>
    <recommendedName>
        <fullName evidence="1">Acetaldehyde dehydrogenase</fullName>
        <ecNumber evidence="1">1.2.1.10</ecNumber>
    </recommendedName>
    <alternativeName>
        <fullName evidence="1">Acetaldehyde dehydrogenase [acetylating]</fullName>
    </alternativeName>
</protein>
<feature type="active site" description="Acyl-thioester intermediate" evidence="1">
    <location>
        <position position="128"/>
    </location>
</feature>
<dbReference type="PIRSF" id="PIRSF015689">
    <property type="entry name" value="Actaldh_dh_actl"/>
    <property type="match status" value="1"/>
</dbReference>
<dbReference type="SUPFAM" id="SSF51735">
    <property type="entry name" value="NAD(P)-binding Rossmann-fold domains"/>
    <property type="match status" value="1"/>
</dbReference>
<comment type="caution">
    <text evidence="3">The sequence shown here is derived from an EMBL/GenBank/DDBJ whole genome shotgun (WGS) entry which is preliminary data.</text>
</comment>
<dbReference type="EMBL" id="LCAG01000001">
    <property type="protein sequence ID" value="KKR88158.1"/>
    <property type="molecule type" value="Genomic_DNA"/>
</dbReference>
<comment type="catalytic activity">
    <reaction evidence="1">
        <text>acetaldehyde + NAD(+) + CoA = acetyl-CoA + NADH + H(+)</text>
        <dbReference type="Rhea" id="RHEA:23288"/>
        <dbReference type="ChEBI" id="CHEBI:15343"/>
        <dbReference type="ChEBI" id="CHEBI:15378"/>
        <dbReference type="ChEBI" id="CHEBI:57287"/>
        <dbReference type="ChEBI" id="CHEBI:57288"/>
        <dbReference type="ChEBI" id="CHEBI:57540"/>
        <dbReference type="ChEBI" id="CHEBI:57945"/>
        <dbReference type="EC" id="1.2.1.10"/>
    </reaction>
</comment>
<dbReference type="InterPro" id="IPR015426">
    <property type="entry name" value="Acetylaldehyde_DH_C"/>
</dbReference>
<dbReference type="GO" id="GO:0008774">
    <property type="term" value="F:acetaldehyde dehydrogenase (acetylating) activity"/>
    <property type="evidence" value="ECO:0007669"/>
    <property type="project" value="UniProtKB-UniRule"/>
</dbReference>
<dbReference type="PATRIC" id="fig|1618409.3.peg.156"/>
<feature type="binding site" evidence="1">
    <location>
        <begin position="13"/>
        <end position="16"/>
    </location>
    <ligand>
        <name>NAD(+)</name>
        <dbReference type="ChEBI" id="CHEBI:57540"/>
    </ligand>
</feature>
<dbReference type="CDD" id="cd23933">
    <property type="entry name" value="ALDH_C"/>
    <property type="match status" value="1"/>
</dbReference>
<proteinExistence type="inferred from homology"/>
<keyword evidence="1" id="KW-0520">NAD</keyword>
<evidence type="ECO:0000256" key="1">
    <source>
        <dbReference type="HAMAP-Rule" id="MF_01657"/>
    </source>
</evidence>
<feature type="binding site" evidence="1">
    <location>
        <begin position="160"/>
        <end position="168"/>
    </location>
    <ligand>
        <name>NAD(+)</name>
        <dbReference type="ChEBI" id="CHEBI:57540"/>
    </ligand>
</feature>
<feature type="binding site" evidence="1">
    <location>
        <position position="270"/>
    </location>
    <ligand>
        <name>NAD(+)</name>
        <dbReference type="ChEBI" id="CHEBI:57540"/>
    </ligand>
</feature>
<comment type="similarity">
    <text evidence="1">Belongs to the acetaldehyde dehydrogenase family.</text>
</comment>
<keyword evidence="1" id="KW-0560">Oxidoreductase</keyword>
<keyword evidence="1" id="KW-0058">Aromatic hydrocarbons catabolism</keyword>
<dbReference type="HAMAP" id="MF_01657">
    <property type="entry name" value="Ac_ald_DH_ac"/>
    <property type="match status" value="1"/>
</dbReference>
<dbReference type="InterPro" id="IPR003361">
    <property type="entry name" value="Acetaldehyde_dehydrogenase"/>
</dbReference>
<name>A0A0G0UH58_9BACT</name>
<organism evidence="3 4">
    <name type="scientific">Candidatus Curtissbacteria bacterium GW2011_GWA1_41_11</name>
    <dbReference type="NCBI Taxonomy" id="1618409"/>
    <lineage>
        <taxon>Bacteria</taxon>
        <taxon>Candidatus Curtissiibacteriota</taxon>
    </lineage>
</organism>
<gene>
    <name evidence="3" type="ORF">UU34_C0001G0155</name>
</gene>
<dbReference type="InterPro" id="IPR036291">
    <property type="entry name" value="NAD(P)-bd_dom_sf"/>
</dbReference>
<evidence type="ECO:0000259" key="2">
    <source>
        <dbReference type="Pfam" id="PF09290"/>
    </source>
</evidence>
<dbReference type="EC" id="1.2.1.10" evidence="1"/>
<dbReference type="NCBIfam" id="NF006157">
    <property type="entry name" value="PRK08300.1"/>
    <property type="match status" value="1"/>
</dbReference>
<accession>A0A0G0UH58</accession>
<dbReference type="SUPFAM" id="SSF55347">
    <property type="entry name" value="Glyceraldehyde-3-phosphate dehydrogenase-like, C-terminal domain"/>
    <property type="match status" value="1"/>
</dbReference>
<feature type="domain" description="Acetaldehyde dehydrogenase C-terminal" evidence="2">
    <location>
        <begin position="128"/>
        <end position="265"/>
    </location>
</feature>
<dbReference type="GO" id="GO:0051287">
    <property type="term" value="F:NAD binding"/>
    <property type="evidence" value="ECO:0007669"/>
    <property type="project" value="UniProtKB-UniRule"/>
</dbReference>